<geneLocation type="mitochondrion" evidence="3"/>
<dbReference type="EMBL" id="KJ865409">
    <property type="protein sequence ID" value="AIG89941.1"/>
    <property type="molecule type" value="Genomic_DNA"/>
</dbReference>
<dbReference type="EMBL" id="KJ865410">
    <property type="protein sequence ID" value="AIG90071.1"/>
    <property type="molecule type" value="Genomic_DNA"/>
</dbReference>
<evidence type="ECO:0000256" key="1">
    <source>
        <dbReference type="SAM" id="MobiDB-lite"/>
    </source>
</evidence>
<feature type="compositionally biased region" description="Polar residues" evidence="1">
    <location>
        <begin position="84"/>
        <end position="104"/>
    </location>
</feature>
<reference evidence="2" key="1">
    <citation type="journal article" date="2014" name="BMC Genomics">
        <title>Extensive structural variations between mitochondrial genomes of CMS and normal peppers (Capsicum annuum L.) revealed by complete nucleotide sequencing.</title>
        <authorList>
            <person name="Jo Y.D."/>
            <person name="Choi Y."/>
            <person name="Kim D.H."/>
            <person name="Kim B.D."/>
            <person name="Kang B.C."/>
        </authorList>
    </citation>
    <scope>NUCLEOTIDE SEQUENCE</scope>
</reference>
<dbReference type="GeneID" id="19989056"/>
<dbReference type="GeneID" id="19989039"/>
<accession>A0A1U8QCY7</accession>
<accession>A0A075W1Z6</accession>
<dbReference type="RefSeq" id="YP_009049713.1">
    <property type="nucleotide sequence ID" value="NC_024624.1"/>
</dbReference>
<dbReference type="AlphaFoldDB" id="A0A075W1Z6"/>
<proteinExistence type="predicted"/>
<feature type="region of interest" description="Disordered" evidence="1">
    <location>
        <begin position="1"/>
        <end position="114"/>
    </location>
</feature>
<sequence>MYQMAVSPFSKLESFKLGRSRKARTGTPRAAGAPNLAVTLPSPASDQHSNTPKHTSDTQSSNWHIISILSPPKDLKALGHYTLPPSSLSPNQHELPSLQNSSREQSNRKYTDIE</sequence>
<reference evidence="3" key="2">
    <citation type="submission" date="2014-05" db="EMBL/GenBank/DDBJ databases">
        <title>Capsicum annuum strain Jeju mitochondrial DNA, complete genome.</title>
        <authorList>
            <person name="Jo Y.D."/>
            <person name="Choi Y."/>
            <person name="Kim D.-H."/>
            <person name="Kim B.-D."/>
            <person name="Kang B.-C."/>
        </authorList>
    </citation>
    <scope>NUCLEOTIDE SEQUENCE</scope>
</reference>
<evidence type="ECO:0000313" key="2">
    <source>
        <dbReference type="EMBL" id="AIG89941.1"/>
    </source>
</evidence>
<name>A0A075W1Z6_CAPAN</name>
<feature type="compositionally biased region" description="Basic and acidic residues" evidence="1">
    <location>
        <begin position="105"/>
        <end position="114"/>
    </location>
</feature>
<feature type="compositionally biased region" description="Polar residues" evidence="1">
    <location>
        <begin position="42"/>
        <end position="64"/>
    </location>
</feature>
<dbReference type="RefSeq" id="YP_009049729.1">
    <property type="nucleotide sequence ID" value="NC_024624.1"/>
</dbReference>
<protein>
    <submittedName>
        <fullName evidence="3">Uncharacterized protein</fullName>
    </submittedName>
</protein>
<evidence type="ECO:0000313" key="3">
    <source>
        <dbReference type="EMBL" id="AIG90071.1"/>
    </source>
</evidence>
<dbReference type="KEGG" id="cann:19989056"/>
<dbReference type="KEGG" id="cann:19989039"/>
<organism evidence="3">
    <name type="scientific">Capsicum annuum</name>
    <name type="common">Capsicum pepper</name>
    <dbReference type="NCBI Taxonomy" id="4072"/>
    <lineage>
        <taxon>Eukaryota</taxon>
        <taxon>Viridiplantae</taxon>
        <taxon>Streptophyta</taxon>
        <taxon>Embryophyta</taxon>
        <taxon>Tracheophyta</taxon>
        <taxon>Spermatophyta</taxon>
        <taxon>Magnoliopsida</taxon>
        <taxon>eudicotyledons</taxon>
        <taxon>Gunneridae</taxon>
        <taxon>Pentapetalae</taxon>
        <taxon>asterids</taxon>
        <taxon>lamiids</taxon>
        <taxon>Solanales</taxon>
        <taxon>Solanaceae</taxon>
        <taxon>Solanoideae</taxon>
        <taxon>Capsiceae</taxon>
        <taxon>Capsicum</taxon>
    </lineage>
</organism>
<gene>
    <name evidence="3" type="primary">orf114a</name>
</gene>
<dbReference type="EMBL" id="KJ865410">
    <property type="protein sequence ID" value="AIG90087.1"/>
    <property type="molecule type" value="Genomic_DNA"/>
</dbReference>
<keyword evidence="3" id="KW-0496">Mitochondrion</keyword>